<keyword evidence="2" id="KW-0614">Plasmid</keyword>
<geneLocation type="plasmid" evidence="2">
    <name>unnamed</name>
</geneLocation>
<accession>A0A650GTD5</accession>
<organism evidence="2 3">
    <name type="scientific">Janibacter melonis</name>
    <dbReference type="NCBI Taxonomy" id="262209"/>
    <lineage>
        <taxon>Bacteria</taxon>
        <taxon>Bacillati</taxon>
        <taxon>Actinomycetota</taxon>
        <taxon>Actinomycetes</taxon>
        <taxon>Micrococcales</taxon>
        <taxon>Intrasporangiaceae</taxon>
        <taxon>Janibacter</taxon>
    </lineage>
</organism>
<dbReference type="Gene3D" id="1.10.10.10">
    <property type="entry name" value="Winged helix-like DNA-binding domain superfamily/Winged helix DNA-binding domain"/>
    <property type="match status" value="1"/>
</dbReference>
<dbReference type="GO" id="GO:0006355">
    <property type="term" value="P:regulation of DNA-templated transcription"/>
    <property type="evidence" value="ECO:0007669"/>
    <property type="project" value="InterPro"/>
</dbReference>
<dbReference type="SUPFAM" id="SSF46894">
    <property type="entry name" value="C-terminal effector domain of the bipartite response regulators"/>
    <property type="match status" value="1"/>
</dbReference>
<dbReference type="GO" id="GO:0003677">
    <property type="term" value="F:DNA binding"/>
    <property type="evidence" value="ECO:0007669"/>
    <property type="project" value="UniProtKB-KW"/>
</dbReference>
<dbReference type="EMBL" id="CP046475">
    <property type="protein sequence ID" value="QGX08830.1"/>
    <property type="molecule type" value="Genomic_DNA"/>
</dbReference>
<dbReference type="InterPro" id="IPR036388">
    <property type="entry name" value="WH-like_DNA-bd_sf"/>
</dbReference>
<evidence type="ECO:0000313" key="2">
    <source>
        <dbReference type="EMBL" id="QGX08830.1"/>
    </source>
</evidence>
<keyword evidence="2" id="KW-0238">DNA-binding</keyword>
<dbReference type="GeneID" id="59163556"/>
<dbReference type="Pfam" id="PF00196">
    <property type="entry name" value="GerE"/>
    <property type="match status" value="1"/>
</dbReference>
<proteinExistence type="predicted"/>
<protein>
    <submittedName>
        <fullName evidence="2">DNA-binding response regulator</fullName>
    </submittedName>
</protein>
<gene>
    <name evidence="2" type="ORF">EEW87_17650</name>
</gene>
<dbReference type="Proteomes" id="UP000271708">
    <property type="component" value="Plasmid unnamed"/>
</dbReference>
<sequence>MEERDALEVLQREHALQREVHARAQSSSGRGDGLILFGVGQEQIMAGLARLEKACQRSVWSVNPACAYDPEDPSLVLNERSRGRDVDVRLVTSTRAARFHPLLSSIEPEARVGPAVLKLLIIDRGTVVVEGPGTASGDSTAWVITDRSLLAEAAALWPVLWKASRPLLAPGQKPPLGQRQLEVARLMCLGHTDASIARAMNLSARSVARDIARIMTLTSSRSRPEAVLAILGRGRHART</sequence>
<name>A0A650GTD5_9MICO</name>
<evidence type="ECO:0000313" key="3">
    <source>
        <dbReference type="Proteomes" id="UP000271708"/>
    </source>
</evidence>
<dbReference type="RefSeq" id="WP_123093649.1">
    <property type="nucleotide sequence ID" value="NZ_CP046475.1"/>
</dbReference>
<evidence type="ECO:0000259" key="1">
    <source>
        <dbReference type="SMART" id="SM00421"/>
    </source>
</evidence>
<dbReference type="SMART" id="SM00421">
    <property type="entry name" value="HTH_LUXR"/>
    <property type="match status" value="1"/>
</dbReference>
<dbReference type="KEGG" id="jme:EEW87_17650"/>
<dbReference type="InterPro" id="IPR016032">
    <property type="entry name" value="Sig_transdc_resp-reg_C-effctor"/>
</dbReference>
<dbReference type="AlphaFoldDB" id="A0A650GTD5"/>
<reference evidence="2 3" key="1">
    <citation type="submission" date="2019-11" db="EMBL/GenBank/DDBJ databases">
        <title>Complete Genome Sequence of Janibacter melonis M714.</title>
        <authorList>
            <person name="Zhao Q."/>
        </authorList>
    </citation>
    <scope>NUCLEOTIDE SEQUENCE [LARGE SCALE GENOMIC DNA]</scope>
    <source>
        <strain evidence="2 3">M714</strain>
        <plasmid evidence="2 3">unnamed</plasmid>
    </source>
</reference>
<dbReference type="InterPro" id="IPR000792">
    <property type="entry name" value="Tscrpt_reg_LuxR_C"/>
</dbReference>
<feature type="domain" description="HTH luxR-type" evidence="1">
    <location>
        <begin position="173"/>
        <end position="230"/>
    </location>
</feature>